<evidence type="ECO:0000313" key="3">
    <source>
        <dbReference type="EMBL" id="STZ41834.1"/>
    </source>
</evidence>
<evidence type="ECO:0000256" key="1">
    <source>
        <dbReference type="SAM" id="MobiDB-lite"/>
    </source>
</evidence>
<accession>A0A378SJ10</accession>
<dbReference type="Proteomes" id="UP000254291">
    <property type="component" value="Unassembled WGS sequence"/>
</dbReference>
<dbReference type="Pfam" id="PF17765">
    <property type="entry name" value="MLTR_LBD"/>
    <property type="match status" value="1"/>
</dbReference>
<organism evidence="3 4">
    <name type="scientific">Mycolicibacterium gilvum</name>
    <dbReference type="NCBI Taxonomy" id="1804"/>
    <lineage>
        <taxon>Bacteria</taxon>
        <taxon>Bacillati</taxon>
        <taxon>Actinomycetota</taxon>
        <taxon>Actinomycetes</taxon>
        <taxon>Mycobacteriales</taxon>
        <taxon>Mycobacteriaceae</taxon>
        <taxon>Mycolicibacterium</taxon>
    </lineage>
</organism>
<gene>
    <name evidence="3" type="ORF">NCTC10742_01041</name>
</gene>
<feature type="compositionally biased region" description="Low complexity" evidence="1">
    <location>
        <begin position="11"/>
        <end position="21"/>
    </location>
</feature>
<feature type="region of interest" description="Disordered" evidence="1">
    <location>
        <begin position="1"/>
        <end position="22"/>
    </location>
</feature>
<dbReference type="SUPFAM" id="SSF47413">
    <property type="entry name" value="lambda repressor-like DNA-binding domains"/>
    <property type="match status" value="1"/>
</dbReference>
<dbReference type="InterPro" id="IPR010982">
    <property type="entry name" value="Lambda_DNA-bd_dom_sf"/>
</dbReference>
<dbReference type="InterPro" id="IPR001387">
    <property type="entry name" value="Cro/C1-type_HTH"/>
</dbReference>
<dbReference type="PANTHER" id="PTHR35010">
    <property type="entry name" value="BLL4672 PROTEIN-RELATED"/>
    <property type="match status" value="1"/>
</dbReference>
<dbReference type="AlphaFoldDB" id="A0A378SJ10"/>
<dbReference type="PANTHER" id="PTHR35010:SF2">
    <property type="entry name" value="BLL4672 PROTEIN"/>
    <property type="match status" value="1"/>
</dbReference>
<proteinExistence type="predicted"/>
<dbReference type="InterPro" id="IPR041413">
    <property type="entry name" value="MLTR_LBD"/>
</dbReference>
<dbReference type="EMBL" id="UGQM01000001">
    <property type="protein sequence ID" value="STZ41834.1"/>
    <property type="molecule type" value="Genomic_DNA"/>
</dbReference>
<dbReference type="GO" id="GO:0003677">
    <property type="term" value="F:DNA binding"/>
    <property type="evidence" value="ECO:0007669"/>
    <property type="project" value="InterPro"/>
</dbReference>
<feature type="domain" description="HTH cro/C1-type" evidence="2">
    <location>
        <begin position="35"/>
        <end position="107"/>
    </location>
</feature>
<evidence type="ECO:0000259" key="2">
    <source>
        <dbReference type="SMART" id="SM00530"/>
    </source>
</evidence>
<name>A0A378SJ10_9MYCO</name>
<evidence type="ECO:0000313" key="4">
    <source>
        <dbReference type="Proteomes" id="UP000254291"/>
    </source>
</evidence>
<sequence>MNRGRTEDGLDTSTGSTTLGGVDTRAQRRLALGEFLRARREAIRRADVGLPELPRARTGGLRREEVAVTAGVSVTWYTWLEQGRDINPSKQVLDAVADALRLSPAEHEYVLALGGYAVDAAVSRGPMPPHIQHFLDALEGYPAFAITPDWGIAAWNTTYAALYPNVERVPETDRNLLWLVFTDPYIHELLPNWDTDSRRFLAEFRADAGPRVGEPSYTALVSRLSSESPHFAAAWQATSIERFTSRERLFRHPAAGELRLEHHQVAPVDVPDIQIVAYLPVPDSGASERLRMLTGQADTAR</sequence>
<dbReference type="Pfam" id="PF13560">
    <property type="entry name" value="HTH_31"/>
    <property type="match status" value="1"/>
</dbReference>
<dbReference type="CDD" id="cd00093">
    <property type="entry name" value="HTH_XRE"/>
    <property type="match status" value="1"/>
</dbReference>
<protein>
    <submittedName>
        <fullName evidence="3">XRE family transcriptional regulator</fullName>
    </submittedName>
</protein>
<dbReference type="Gene3D" id="3.30.450.180">
    <property type="match status" value="1"/>
</dbReference>
<dbReference type="Gene3D" id="1.10.260.40">
    <property type="entry name" value="lambda repressor-like DNA-binding domains"/>
    <property type="match status" value="1"/>
</dbReference>
<reference evidence="3 4" key="1">
    <citation type="submission" date="2018-06" db="EMBL/GenBank/DDBJ databases">
        <authorList>
            <consortium name="Pathogen Informatics"/>
            <person name="Doyle S."/>
        </authorList>
    </citation>
    <scope>NUCLEOTIDE SEQUENCE [LARGE SCALE GENOMIC DNA]</scope>
    <source>
        <strain evidence="3 4">NCTC10742</strain>
    </source>
</reference>
<dbReference type="SMART" id="SM00530">
    <property type="entry name" value="HTH_XRE"/>
    <property type="match status" value="1"/>
</dbReference>